<evidence type="ECO:0000313" key="2">
    <source>
        <dbReference type="Proteomes" id="UP000030686"/>
    </source>
</evidence>
<proteinExistence type="predicted"/>
<accession>W6QKJ4</accession>
<organism evidence="1 2">
    <name type="scientific">Penicillium roqueforti (strain FM164)</name>
    <dbReference type="NCBI Taxonomy" id="1365484"/>
    <lineage>
        <taxon>Eukaryota</taxon>
        <taxon>Fungi</taxon>
        <taxon>Dikarya</taxon>
        <taxon>Ascomycota</taxon>
        <taxon>Pezizomycotina</taxon>
        <taxon>Eurotiomycetes</taxon>
        <taxon>Eurotiomycetidae</taxon>
        <taxon>Eurotiales</taxon>
        <taxon>Aspergillaceae</taxon>
        <taxon>Penicillium</taxon>
    </lineage>
</organism>
<sequence length="182" mass="21313">MDNPETAEFLCGLDGTAITLDPPSEPPLHLPRQTWVIDKTLSERSEWMTQQDVDDGLGLPEQGEDSIVPESYITYLVWDKVPRESLREEEFWGLEIESRREIRDKFREAFPKLKKHGYLPRMSTMSKIIYEKATGNMHFSGFSRAGRTDANEEWHDKYYVLFRLAKPSPKTDWVKDLTGWTW</sequence>
<dbReference type="OrthoDB" id="5401170at2759"/>
<gene>
    <name evidence="1" type="ORF">PROQFM164_S05g000778</name>
</gene>
<evidence type="ECO:0000313" key="1">
    <source>
        <dbReference type="EMBL" id="CDM36945.1"/>
    </source>
</evidence>
<reference evidence="1" key="1">
    <citation type="journal article" date="2014" name="Nat. Commun.">
        <title>Multiple recent horizontal transfers of a large genomic region in cheese making fungi.</title>
        <authorList>
            <person name="Cheeseman K."/>
            <person name="Ropars J."/>
            <person name="Renault P."/>
            <person name="Dupont J."/>
            <person name="Gouzy J."/>
            <person name="Branca A."/>
            <person name="Abraham A.L."/>
            <person name="Ceppi M."/>
            <person name="Conseiller E."/>
            <person name="Debuchy R."/>
            <person name="Malagnac F."/>
            <person name="Goarin A."/>
            <person name="Silar P."/>
            <person name="Lacoste S."/>
            <person name="Sallet E."/>
            <person name="Bensimon A."/>
            <person name="Giraud T."/>
            <person name="Brygoo Y."/>
        </authorList>
    </citation>
    <scope>NUCLEOTIDE SEQUENCE [LARGE SCALE GENOMIC DNA]</scope>
    <source>
        <strain evidence="1">FM164</strain>
    </source>
</reference>
<dbReference type="EMBL" id="HG792019">
    <property type="protein sequence ID" value="CDM36945.1"/>
    <property type="molecule type" value="Genomic_DNA"/>
</dbReference>
<dbReference type="Proteomes" id="UP000030686">
    <property type="component" value="Unassembled WGS sequence"/>
</dbReference>
<name>W6QKJ4_PENRF</name>
<keyword evidence="2" id="KW-1185">Reference proteome</keyword>
<dbReference type="AlphaFoldDB" id="W6QKJ4"/>
<protein>
    <submittedName>
        <fullName evidence="1">Uncharacterized protein</fullName>
    </submittedName>
</protein>